<dbReference type="SUPFAM" id="SSF49879">
    <property type="entry name" value="SMAD/FHA domain"/>
    <property type="match status" value="2"/>
</dbReference>
<name>A0A2U8GW53_9RHOO</name>
<gene>
    <name evidence="2" type="ORF">CEW83_10730</name>
</gene>
<proteinExistence type="predicted"/>
<dbReference type="KEGG" id="acom:CEW83_10730"/>
<dbReference type="Pfam" id="PF00498">
    <property type="entry name" value="FHA"/>
    <property type="match status" value="1"/>
</dbReference>
<organism evidence="2 3">
    <name type="scientific">Parazoarcus communis</name>
    <dbReference type="NCBI Taxonomy" id="41977"/>
    <lineage>
        <taxon>Bacteria</taxon>
        <taxon>Pseudomonadati</taxon>
        <taxon>Pseudomonadota</taxon>
        <taxon>Betaproteobacteria</taxon>
        <taxon>Rhodocyclales</taxon>
        <taxon>Zoogloeaceae</taxon>
        <taxon>Parazoarcus</taxon>
    </lineage>
</organism>
<keyword evidence="3" id="KW-1185">Reference proteome</keyword>
<dbReference type="EMBL" id="CP022187">
    <property type="protein sequence ID" value="AWI77644.1"/>
    <property type="molecule type" value="Genomic_DNA"/>
</dbReference>
<evidence type="ECO:0000259" key="1">
    <source>
        <dbReference type="PROSITE" id="PS50006"/>
    </source>
</evidence>
<dbReference type="Proteomes" id="UP000244930">
    <property type="component" value="Chromosome"/>
</dbReference>
<accession>A0A2U8GW53</accession>
<dbReference type="CDD" id="cd00060">
    <property type="entry name" value="FHA"/>
    <property type="match status" value="2"/>
</dbReference>
<feature type="domain" description="FHA" evidence="1">
    <location>
        <begin position="23"/>
        <end position="72"/>
    </location>
</feature>
<dbReference type="InterPro" id="IPR000253">
    <property type="entry name" value="FHA_dom"/>
</dbReference>
<reference evidence="2 3" key="1">
    <citation type="submission" date="2017-06" db="EMBL/GenBank/DDBJ databases">
        <title>Azoarcus.</title>
        <authorList>
            <person name="Woo J.-H."/>
            <person name="Kim H.-S."/>
        </authorList>
    </citation>
    <scope>NUCLEOTIDE SEQUENCE [LARGE SCALE GENOMIC DNA]</scope>
    <source>
        <strain evidence="2 3">TSPY31</strain>
    </source>
</reference>
<dbReference type="SMART" id="SM00240">
    <property type="entry name" value="FHA"/>
    <property type="match status" value="1"/>
</dbReference>
<protein>
    <recommendedName>
        <fullName evidence="1">FHA domain-containing protein</fullName>
    </recommendedName>
</protein>
<dbReference type="RefSeq" id="WP_108951344.1">
    <property type="nucleotide sequence ID" value="NZ_CP022187.1"/>
</dbReference>
<sequence>MPKLILSMDGLVLKEIVLDKERTSIGRKQNNDIQIDNLAISGHHAVITCILDDAFLEDQNSTNGTYVNGQPIKKHVLQNNDVVELGKYRLKFLTDTSQPGLSASEMVDTAALKPFDMTSAASAAESVPVTPGTRDGSAIRTQVLPADALEHGAPAEPPLDRLGVIQVLSGANAGRELELSKSLTTLGKPGRQVAVITRRPHGYFITHVEGASFPTVNGRTLDAQAHRLGDHDIIEIAGVKMEFFLKT</sequence>
<dbReference type="AlphaFoldDB" id="A0A2U8GW53"/>
<dbReference type="InterPro" id="IPR050923">
    <property type="entry name" value="Cell_Proc_Reg/RNA_Proc"/>
</dbReference>
<evidence type="ECO:0000313" key="3">
    <source>
        <dbReference type="Proteomes" id="UP000244930"/>
    </source>
</evidence>
<evidence type="ECO:0000313" key="2">
    <source>
        <dbReference type="EMBL" id="AWI77644.1"/>
    </source>
</evidence>
<dbReference type="Gene3D" id="2.60.200.20">
    <property type="match status" value="1"/>
</dbReference>
<dbReference type="PROSITE" id="PS50006">
    <property type="entry name" value="FHA_DOMAIN"/>
    <property type="match status" value="1"/>
</dbReference>
<dbReference type="PANTHER" id="PTHR23308">
    <property type="entry name" value="NUCLEAR INHIBITOR OF PROTEIN PHOSPHATASE-1"/>
    <property type="match status" value="1"/>
</dbReference>
<dbReference type="InterPro" id="IPR008984">
    <property type="entry name" value="SMAD_FHA_dom_sf"/>
</dbReference>